<accession>A0A5C6M4R9</accession>
<evidence type="ECO:0000313" key="2">
    <source>
        <dbReference type="Proteomes" id="UP000321083"/>
    </source>
</evidence>
<keyword evidence="2" id="KW-1185">Reference proteome</keyword>
<proteinExistence type="predicted"/>
<evidence type="ECO:0000313" key="1">
    <source>
        <dbReference type="EMBL" id="TWW09125.1"/>
    </source>
</evidence>
<gene>
    <name evidence="1" type="ORF">E3A20_17480</name>
</gene>
<dbReference type="AlphaFoldDB" id="A0A5C6M4R9"/>
<reference evidence="1 2" key="1">
    <citation type="submission" date="2019-08" db="EMBL/GenBank/DDBJ databases">
        <title>100 year-old enigma solved: identification of Planctomyces bekefii, the type genus and species of the phylum Planctomycetes.</title>
        <authorList>
            <person name="Svetlana D.N."/>
            <person name="Overmann J."/>
        </authorList>
    </citation>
    <scope>NUCLEOTIDE SEQUENCE [LARGE SCALE GENOMIC DNA]</scope>
    <source>
        <strain evidence="1">Phe10_nw2017</strain>
    </source>
</reference>
<sequence>RLGTGVFQGLCQRLQQRLSQERDKGRNAFRVRREALERLGLPEVRQHRLKRLREEERAWAAELQQREQILPDVQPVVVLRVEAGDG</sequence>
<dbReference type="Proteomes" id="UP000321083">
    <property type="component" value="Unassembled WGS sequence"/>
</dbReference>
<comment type="caution">
    <text evidence="1">The sequence shown here is derived from an EMBL/GenBank/DDBJ whole genome shotgun (WGS) entry which is preliminary data.</text>
</comment>
<dbReference type="EMBL" id="SRHE01000376">
    <property type="protein sequence ID" value="TWW09125.1"/>
    <property type="molecule type" value="Genomic_DNA"/>
</dbReference>
<reference evidence="1 2" key="2">
    <citation type="submission" date="2019-08" db="EMBL/GenBank/DDBJ databases">
        <authorList>
            <person name="Henke P."/>
        </authorList>
    </citation>
    <scope>NUCLEOTIDE SEQUENCE [LARGE SCALE GENOMIC DNA]</scope>
    <source>
        <strain evidence="1">Phe10_nw2017</strain>
    </source>
</reference>
<organism evidence="1 2">
    <name type="scientific">Planctomyces bekefii</name>
    <dbReference type="NCBI Taxonomy" id="1653850"/>
    <lineage>
        <taxon>Bacteria</taxon>
        <taxon>Pseudomonadati</taxon>
        <taxon>Planctomycetota</taxon>
        <taxon>Planctomycetia</taxon>
        <taxon>Planctomycetales</taxon>
        <taxon>Planctomycetaceae</taxon>
        <taxon>Planctomyces</taxon>
    </lineage>
</organism>
<name>A0A5C6M4R9_9PLAN</name>
<protein>
    <submittedName>
        <fullName evidence="1">Uncharacterized protein</fullName>
    </submittedName>
</protein>
<feature type="non-terminal residue" evidence="1">
    <location>
        <position position="1"/>
    </location>
</feature>